<gene>
    <name evidence="1" type="ORF">METZ01_LOCUS440916</name>
</gene>
<reference evidence="1" key="1">
    <citation type="submission" date="2018-05" db="EMBL/GenBank/DDBJ databases">
        <authorList>
            <person name="Lanie J.A."/>
            <person name="Ng W.-L."/>
            <person name="Kazmierczak K.M."/>
            <person name="Andrzejewski T.M."/>
            <person name="Davidsen T.M."/>
            <person name="Wayne K.J."/>
            <person name="Tettelin H."/>
            <person name="Glass J.I."/>
            <person name="Rusch D."/>
            <person name="Podicherti R."/>
            <person name="Tsui H.-C.T."/>
            <person name="Winkler M.E."/>
        </authorList>
    </citation>
    <scope>NUCLEOTIDE SEQUENCE</scope>
</reference>
<accession>A0A382YXT7</accession>
<sequence length="28" mass="3144">MDSIQIRSKNAPIKAIKSFKKASAQLLR</sequence>
<proteinExistence type="predicted"/>
<evidence type="ECO:0000313" key="1">
    <source>
        <dbReference type="EMBL" id="SVD88062.1"/>
    </source>
</evidence>
<dbReference type="EMBL" id="UINC01179397">
    <property type="protein sequence ID" value="SVD88062.1"/>
    <property type="molecule type" value="Genomic_DNA"/>
</dbReference>
<protein>
    <submittedName>
        <fullName evidence="1">Uncharacterized protein</fullName>
    </submittedName>
</protein>
<organism evidence="1">
    <name type="scientific">marine metagenome</name>
    <dbReference type="NCBI Taxonomy" id="408172"/>
    <lineage>
        <taxon>unclassified sequences</taxon>
        <taxon>metagenomes</taxon>
        <taxon>ecological metagenomes</taxon>
    </lineage>
</organism>
<dbReference type="AlphaFoldDB" id="A0A382YXT7"/>
<name>A0A382YXT7_9ZZZZ</name>